<reference evidence="3 4" key="1">
    <citation type="submission" date="2016-10" db="EMBL/GenBank/DDBJ databases">
        <authorList>
            <person name="de Groot N.N."/>
        </authorList>
    </citation>
    <scope>NUCLEOTIDE SEQUENCE [LARGE SCALE GENOMIC DNA]</scope>
    <source>
        <strain evidence="3 4">DSM 28286</strain>
    </source>
</reference>
<dbReference type="Proteomes" id="UP000199031">
    <property type="component" value="Unassembled WGS sequence"/>
</dbReference>
<sequence length="145" mass="16740">MKKIVLIISCFVFIISAKAQVHFNHLAIYVVNLETSSAFYRDVMQLQQIPEPFHDNRHTWFKIGEHDQLHVISGAKEKMPHNVSVHMAFSVPSVENFARRLDSLHIKYGNSGQTSSAPQIRTDGIRQIYLQDPDGYWIEVNDDKF</sequence>
<accession>A0A1I5SQD2</accession>
<dbReference type="STRING" id="1465490.SAMN05444277_101880"/>
<keyword evidence="3" id="KW-0456">Lyase</keyword>
<feature type="chain" id="PRO_5011619043" evidence="1">
    <location>
        <begin position="20"/>
        <end position="145"/>
    </location>
</feature>
<dbReference type="InterPro" id="IPR029068">
    <property type="entry name" value="Glyas_Bleomycin-R_OHBP_Dase"/>
</dbReference>
<dbReference type="GO" id="GO:0016829">
    <property type="term" value="F:lyase activity"/>
    <property type="evidence" value="ECO:0007669"/>
    <property type="project" value="UniProtKB-KW"/>
</dbReference>
<feature type="signal peptide" evidence="1">
    <location>
        <begin position="1"/>
        <end position="19"/>
    </location>
</feature>
<protein>
    <submittedName>
        <fullName evidence="3">Lactoylglutathione lyase</fullName>
    </submittedName>
</protein>
<dbReference type="SUPFAM" id="SSF54593">
    <property type="entry name" value="Glyoxalase/Bleomycin resistance protein/Dihydroxybiphenyl dioxygenase"/>
    <property type="match status" value="1"/>
</dbReference>
<dbReference type="PROSITE" id="PS51819">
    <property type="entry name" value="VOC"/>
    <property type="match status" value="1"/>
</dbReference>
<gene>
    <name evidence="3" type="ORF">SAMN05444277_101880</name>
</gene>
<evidence type="ECO:0000256" key="1">
    <source>
        <dbReference type="SAM" id="SignalP"/>
    </source>
</evidence>
<proteinExistence type="predicted"/>
<dbReference type="OrthoDB" id="192739at2"/>
<dbReference type="AlphaFoldDB" id="A0A1I5SQD2"/>
<evidence type="ECO:0000259" key="2">
    <source>
        <dbReference type="PROSITE" id="PS51819"/>
    </source>
</evidence>
<keyword evidence="1" id="KW-0732">Signal</keyword>
<feature type="domain" description="VOC" evidence="2">
    <location>
        <begin position="22"/>
        <end position="143"/>
    </location>
</feature>
<keyword evidence="4" id="KW-1185">Reference proteome</keyword>
<dbReference type="InterPro" id="IPR037523">
    <property type="entry name" value="VOC_core"/>
</dbReference>
<dbReference type="InterPro" id="IPR004360">
    <property type="entry name" value="Glyas_Fos-R_dOase_dom"/>
</dbReference>
<evidence type="ECO:0000313" key="4">
    <source>
        <dbReference type="Proteomes" id="UP000199031"/>
    </source>
</evidence>
<dbReference type="CDD" id="cd06587">
    <property type="entry name" value="VOC"/>
    <property type="match status" value="1"/>
</dbReference>
<dbReference type="EMBL" id="FOXQ01000001">
    <property type="protein sequence ID" value="SFP72717.1"/>
    <property type="molecule type" value="Genomic_DNA"/>
</dbReference>
<dbReference type="Gene3D" id="3.10.180.10">
    <property type="entry name" value="2,3-Dihydroxybiphenyl 1,2-Dioxygenase, domain 1"/>
    <property type="match status" value="1"/>
</dbReference>
<dbReference type="RefSeq" id="WP_090654840.1">
    <property type="nucleotide sequence ID" value="NZ_FOXQ01000001.1"/>
</dbReference>
<dbReference type="Pfam" id="PF00903">
    <property type="entry name" value="Glyoxalase"/>
    <property type="match status" value="1"/>
</dbReference>
<organism evidence="3 4">
    <name type="scientific">Parafilimonas terrae</name>
    <dbReference type="NCBI Taxonomy" id="1465490"/>
    <lineage>
        <taxon>Bacteria</taxon>
        <taxon>Pseudomonadati</taxon>
        <taxon>Bacteroidota</taxon>
        <taxon>Chitinophagia</taxon>
        <taxon>Chitinophagales</taxon>
        <taxon>Chitinophagaceae</taxon>
        <taxon>Parafilimonas</taxon>
    </lineage>
</organism>
<name>A0A1I5SQD2_9BACT</name>
<evidence type="ECO:0000313" key="3">
    <source>
        <dbReference type="EMBL" id="SFP72717.1"/>
    </source>
</evidence>